<protein>
    <recommendedName>
        <fullName evidence="5">MYND-type domain-containing protein</fullName>
    </recommendedName>
</protein>
<dbReference type="PROSITE" id="PS50865">
    <property type="entry name" value="ZF_MYND_2"/>
    <property type="match status" value="1"/>
</dbReference>
<evidence type="ECO:0000313" key="7">
    <source>
        <dbReference type="Proteomes" id="UP000026915"/>
    </source>
</evidence>
<dbReference type="GO" id="GO:0008270">
    <property type="term" value="F:zinc ion binding"/>
    <property type="evidence" value="ECO:0007669"/>
    <property type="project" value="UniProtKB-KW"/>
</dbReference>
<evidence type="ECO:0000256" key="4">
    <source>
        <dbReference type="PROSITE-ProRule" id="PRU00134"/>
    </source>
</evidence>
<dbReference type="PANTHER" id="PTHR12197:SF251">
    <property type="entry name" value="EG:BACR7C10.4 PROTEIN"/>
    <property type="match status" value="1"/>
</dbReference>
<reference evidence="6 7" key="1">
    <citation type="journal article" date="2013" name="Genome Biol.">
        <title>The genome sequence of the most widely cultivated cacao type and its use to identify candidate genes regulating pod color.</title>
        <authorList>
            <person name="Motamayor J.C."/>
            <person name="Mockaitis K."/>
            <person name="Schmutz J."/>
            <person name="Haiminen N."/>
            <person name="Iii D.L."/>
            <person name="Cornejo O."/>
            <person name="Findley S.D."/>
            <person name="Zheng P."/>
            <person name="Utro F."/>
            <person name="Royaert S."/>
            <person name="Saski C."/>
            <person name="Jenkins J."/>
            <person name="Podicheti R."/>
            <person name="Zhao M."/>
            <person name="Scheffler B.E."/>
            <person name="Stack J.C."/>
            <person name="Feltus F.A."/>
            <person name="Mustiga G.M."/>
            <person name="Amores F."/>
            <person name="Phillips W."/>
            <person name="Marelli J.P."/>
            <person name="May G.D."/>
            <person name="Shapiro H."/>
            <person name="Ma J."/>
            <person name="Bustamante C.D."/>
            <person name="Schnell R.J."/>
            <person name="Main D."/>
            <person name="Gilbert D."/>
            <person name="Parida L."/>
            <person name="Kuhn D.N."/>
        </authorList>
    </citation>
    <scope>NUCLEOTIDE SEQUENCE [LARGE SCALE GENOMIC DNA]</scope>
    <source>
        <strain evidence="7">cv. Matina 1-6</strain>
    </source>
</reference>
<dbReference type="eggNOG" id="KOG2084">
    <property type="taxonomic scope" value="Eukaryota"/>
</dbReference>
<dbReference type="InParanoid" id="A0A061FGN9"/>
<keyword evidence="7" id="KW-1185">Reference proteome</keyword>
<dbReference type="InterPro" id="IPR046341">
    <property type="entry name" value="SET_dom_sf"/>
</dbReference>
<organism evidence="6 7">
    <name type="scientific">Theobroma cacao</name>
    <name type="common">Cacao</name>
    <name type="synonym">Cocoa</name>
    <dbReference type="NCBI Taxonomy" id="3641"/>
    <lineage>
        <taxon>Eukaryota</taxon>
        <taxon>Viridiplantae</taxon>
        <taxon>Streptophyta</taxon>
        <taxon>Embryophyta</taxon>
        <taxon>Tracheophyta</taxon>
        <taxon>Spermatophyta</taxon>
        <taxon>Magnoliopsida</taxon>
        <taxon>eudicotyledons</taxon>
        <taxon>Gunneridae</taxon>
        <taxon>Pentapetalae</taxon>
        <taxon>rosids</taxon>
        <taxon>malvids</taxon>
        <taxon>Malvales</taxon>
        <taxon>Malvaceae</taxon>
        <taxon>Byttnerioideae</taxon>
        <taxon>Theobroma</taxon>
    </lineage>
</organism>
<proteinExistence type="predicted"/>
<dbReference type="Gene3D" id="6.10.140.2220">
    <property type="match status" value="1"/>
</dbReference>
<dbReference type="PANTHER" id="PTHR12197">
    <property type="entry name" value="HISTONE-LYSINE N-METHYLTRANSFERASE SMYD"/>
    <property type="match status" value="1"/>
</dbReference>
<sequence length="114" mass="12871">MENLELQDFPEAEGLSVSYILPKGRGLFAKKAFIPGEVIIREEPYVNESASPFPVCKGCFESQGLSKCSACQFVWYCGSECQRLDWRLHCISLNIVPSQGLTRRGTILLHLRYV</sequence>
<evidence type="ECO:0000256" key="3">
    <source>
        <dbReference type="ARBA" id="ARBA00022833"/>
    </source>
</evidence>
<name>A0A061FGN9_THECC</name>
<keyword evidence="3" id="KW-0862">Zinc</keyword>
<dbReference type="InterPro" id="IPR002893">
    <property type="entry name" value="Znf_MYND"/>
</dbReference>
<dbReference type="Gramene" id="EOY16196">
    <property type="protein sequence ID" value="EOY16196"/>
    <property type="gene ID" value="TCM_035037"/>
</dbReference>
<evidence type="ECO:0000259" key="5">
    <source>
        <dbReference type="PROSITE" id="PS50865"/>
    </source>
</evidence>
<dbReference type="SUPFAM" id="SSF144232">
    <property type="entry name" value="HIT/MYND zinc finger-like"/>
    <property type="match status" value="1"/>
</dbReference>
<dbReference type="HOGENOM" id="CLU_2125585_0_0_1"/>
<keyword evidence="1" id="KW-0479">Metal-binding</keyword>
<dbReference type="AlphaFoldDB" id="A0A061FGN9"/>
<accession>A0A061FGN9</accession>
<evidence type="ECO:0000256" key="2">
    <source>
        <dbReference type="ARBA" id="ARBA00022771"/>
    </source>
</evidence>
<keyword evidence="2 4" id="KW-0863">Zinc-finger</keyword>
<feature type="domain" description="MYND-type" evidence="5">
    <location>
        <begin position="56"/>
        <end position="89"/>
    </location>
</feature>
<gene>
    <name evidence="6" type="ORF">TCM_035037</name>
</gene>
<dbReference type="InterPro" id="IPR050869">
    <property type="entry name" value="H3K4_H4K5_MeTrfase"/>
</dbReference>
<dbReference type="EMBL" id="CM001886">
    <property type="protein sequence ID" value="EOY16196.1"/>
    <property type="molecule type" value="Genomic_DNA"/>
</dbReference>
<dbReference type="Gene3D" id="2.170.270.10">
    <property type="entry name" value="SET domain"/>
    <property type="match status" value="1"/>
</dbReference>
<evidence type="ECO:0000313" key="6">
    <source>
        <dbReference type="EMBL" id="EOY16196.1"/>
    </source>
</evidence>
<dbReference type="Pfam" id="PF01753">
    <property type="entry name" value="zf-MYND"/>
    <property type="match status" value="1"/>
</dbReference>
<dbReference type="STRING" id="3641.A0A061FGN9"/>
<evidence type="ECO:0000256" key="1">
    <source>
        <dbReference type="ARBA" id="ARBA00022723"/>
    </source>
</evidence>
<dbReference type="Proteomes" id="UP000026915">
    <property type="component" value="Chromosome 8"/>
</dbReference>